<keyword evidence="4" id="KW-1185">Reference proteome</keyword>
<reference evidence="3" key="2">
    <citation type="journal article" date="2022" name="Microbiol. Resour. Announc.">
        <title>Whole-Genome Sequence of Entomortierella parvispora E1425, a Mucoromycotan Fungus Associated with Burkholderiaceae-Related Endosymbiotic Bacteria.</title>
        <authorList>
            <person name="Herlambang A."/>
            <person name="Guo Y."/>
            <person name="Takashima Y."/>
            <person name="Narisawa K."/>
            <person name="Ohta H."/>
            <person name="Nishizawa T."/>
        </authorList>
    </citation>
    <scope>NUCLEOTIDE SEQUENCE</scope>
    <source>
        <strain evidence="3">E1425</strain>
    </source>
</reference>
<feature type="region of interest" description="Disordered" evidence="1">
    <location>
        <begin position="1"/>
        <end position="52"/>
    </location>
</feature>
<evidence type="ECO:0000313" key="3">
    <source>
        <dbReference type="EMBL" id="GJJ68384.1"/>
    </source>
</evidence>
<evidence type="ECO:0000313" key="4">
    <source>
        <dbReference type="Proteomes" id="UP000827284"/>
    </source>
</evidence>
<gene>
    <name evidence="3" type="ORF">EMPS_00730</name>
</gene>
<feature type="compositionally biased region" description="Low complexity" evidence="1">
    <location>
        <begin position="82"/>
        <end position="93"/>
    </location>
</feature>
<feature type="transmembrane region" description="Helical" evidence="2">
    <location>
        <begin position="243"/>
        <end position="260"/>
    </location>
</feature>
<feature type="transmembrane region" description="Helical" evidence="2">
    <location>
        <begin position="220"/>
        <end position="237"/>
    </location>
</feature>
<evidence type="ECO:0008006" key="5">
    <source>
        <dbReference type="Google" id="ProtNLM"/>
    </source>
</evidence>
<keyword evidence="2" id="KW-0472">Membrane</keyword>
<dbReference type="OrthoDB" id="2433079at2759"/>
<name>A0A9P3H1J5_9FUNG</name>
<evidence type="ECO:0000256" key="2">
    <source>
        <dbReference type="SAM" id="Phobius"/>
    </source>
</evidence>
<comment type="caution">
    <text evidence="3">The sequence shown here is derived from an EMBL/GenBank/DDBJ whole genome shotgun (WGS) entry which is preliminary data.</text>
</comment>
<feature type="compositionally biased region" description="Polar residues" evidence="1">
    <location>
        <begin position="24"/>
        <end position="52"/>
    </location>
</feature>
<organism evidence="3 4">
    <name type="scientific">Entomortierella parvispora</name>
    <dbReference type="NCBI Taxonomy" id="205924"/>
    <lineage>
        <taxon>Eukaryota</taxon>
        <taxon>Fungi</taxon>
        <taxon>Fungi incertae sedis</taxon>
        <taxon>Mucoromycota</taxon>
        <taxon>Mortierellomycotina</taxon>
        <taxon>Mortierellomycetes</taxon>
        <taxon>Mortierellales</taxon>
        <taxon>Mortierellaceae</taxon>
        <taxon>Entomortierella</taxon>
    </lineage>
</organism>
<dbReference type="Proteomes" id="UP000827284">
    <property type="component" value="Unassembled WGS sequence"/>
</dbReference>
<keyword evidence="2" id="KW-0812">Transmembrane</keyword>
<feature type="compositionally biased region" description="Low complexity" evidence="1">
    <location>
        <begin position="7"/>
        <end position="23"/>
    </location>
</feature>
<protein>
    <recommendedName>
        <fullName evidence="5">Transmembrane protein</fullName>
    </recommendedName>
</protein>
<accession>A0A9P3H1J5</accession>
<sequence length="279" mass="31707">MTMPTFALAPCSSPLSKSSFKNSDLSVFPTSKTTSSSLQPQSNTTNRHSFPTFNPLWQQHQFQMQEHQREHQRQDEIYLEKSTQSITTPSTPSFKPVPNRPRLSLDTSRELLGNITVIQHGDKSYLKLFSPILVESPVSFLNETQQLEDKKKWEDGPDEAFQRQLEMERREVFKVRSKQQLRGFIMGLWLGCLIGLVVVQQTASKVYIPSHLARRETSPLLLFVILMSCLAVIRSGTRSMMTAIATSTAVVTCFATLVMNQSRYSTEFHAYRAALQARS</sequence>
<reference evidence="3" key="1">
    <citation type="submission" date="2021-11" db="EMBL/GenBank/DDBJ databases">
        <authorList>
            <person name="Herlambang A."/>
            <person name="Guo Y."/>
            <person name="Takashima Y."/>
            <person name="Nishizawa T."/>
        </authorList>
    </citation>
    <scope>NUCLEOTIDE SEQUENCE</scope>
    <source>
        <strain evidence="3">E1425</strain>
    </source>
</reference>
<keyword evidence="2" id="KW-1133">Transmembrane helix</keyword>
<dbReference type="AlphaFoldDB" id="A0A9P3H1J5"/>
<evidence type="ECO:0000256" key="1">
    <source>
        <dbReference type="SAM" id="MobiDB-lite"/>
    </source>
</evidence>
<feature type="region of interest" description="Disordered" evidence="1">
    <location>
        <begin position="81"/>
        <end position="102"/>
    </location>
</feature>
<proteinExistence type="predicted"/>
<feature type="transmembrane region" description="Helical" evidence="2">
    <location>
        <begin position="181"/>
        <end position="199"/>
    </location>
</feature>
<dbReference type="EMBL" id="BQFW01000001">
    <property type="protein sequence ID" value="GJJ68384.1"/>
    <property type="molecule type" value="Genomic_DNA"/>
</dbReference>